<dbReference type="SUPFAM" id="SSF53448">
    <property type="entry name" value="Nucleotide-diphospho-sugar transferases"/>
    <property type="match status" value="1"/>
</dbReference>
<sequence>MSEIAYLSFLATDDFLPGVRVLAYSLARTRPKAPLLVLVTDGVGEAARRELQDSGIAIREVDAVPMPEGMAVVEERWRHSFTKLRIFEQTEFAKAVYLDADMLVCANLDELFERPHMSAVNAGGMLPQHSHWVDLNAGLLVIEPDQELFGRMLSQLGQLEGRGQGDQSFLHSFYPDWPKREELHLDHAFNQCHLFLDEYRLRFGYRVMRGMDPTPRELAHPKLAKVIHYIGPDKPWLDLDATRRLVRRKRWTRPQMARALKLWLDFHEDSLGR</sequence>
<name>A0ABN6H386_9BACT</name>
<evidence type="ECO:0000313" key="2">
    <source>
        <dbReference type="Proteomes" id="UP001374893"/>
    </source>
</evidence>
<dbReference type="EMBL" id="AP024702">
    <property type="protein sequence ID" value="BCX48033.1"/>
    <property type="molecule type" value="Genomic_DNA"/>
</dbReference>
<dbReference type="Proteomes" id="UP001374893">
    <property type="component" value="Chromosome"/>
</dbReference>
<proteinExistence type="predicted"/>
<evidence type="ECO:0000313" key="1">
    <source>
        <dbReference type="EMBL" id="BCX48033.1"/>
    </source>
</evidence>
<organism evidence="1 2">
    <name type="scientific">Haloferula helveola</name>
    <dbReference type="NCBI Taxonomy" id="490095"/>
    <lineage>
        <taxon>Bacteria</taxon>
        <taxon>Pseudomonadati</taxon>
        <taxon>Verrucomicrobiota</taxon>
        <taxon>Verrucomicrobiia</taxon>
        <taxon>Verrucomicrobiales</taxon>
        <taxon>Verrucomicrobiaceae</taxon>
        <taxon>Haloferula</taxon>
    </lineage>
</organism>
<protein>
    <submittedName>
        <fullName evidence="1">Glycosyltransferase family 8</fullName>
    </submittedName>
</protein>
<dbReference type="Gene3D" id="3.90.550.10">
    <property type="entry name" value="Spore Coat Polysaccharide Biosynthesis Protein SpsA, Chain A"/>
    <property type="match status" value="1"/>
</dbReference>
<dbReference type="InterPro" id="IPR050587">
    <property type="entry name" value="GNT1/Glycosyltrans_8"/>
</dbReference>
<gene>
    <name evidence="1" type="ORF">HAHE_19410</name>
</gene>
<dbReference type="PANTHER" id="PTHR11183">
    <property type="entry name" value="GLYCOGENIN SUBFAMILY MEMBER"/>
    <property type="match status" value="1"/>
</dbReference>
<accession>A0ABN6H386</accession>
<dbReference type="InterPro" id="IPR002495">
    <property type="entry name" value="Glyco_trans_8"/>
</dbReference>
<dbReference type="InterPro" id="IPR029044">
    <property type="entry name" value="Nucleotide-diphossugar_trans"/>
</dbReference>
<keyword evidence="2" id="KW-1185">Reference proteome</keyword>
<reference evidence="1 2" key="1">
    <citation type="submission" date="2021-06" db="EMBL/GenBank/DDBJ databases">
        <title>Complete genome of Haloferula helveola possessing various polysaccharide degrading enzymes.</title>
        <authorList>
            <person name="Takami H."/>
            <person name="Huang C."/>
            <person name="Hamasaki K."/>
        </authorList>
    </citation>
    <scope>NUCLEOTIDE SEQUENCE [LARGE SCALE GENOMIC DNA]</scope>
    <source>
        <strain evidence="1 2">CN-1</strain>
    </source>
</reference>
<dbReference type="Pfam" id="PF01501">
    <property type="entry name" value="Glyco_transf_8"/>
    <property type="match status" value="1"/>
</dbReference>
<dbReference type="RefSeq" id="WP_338690578.1">
    <property type="nucleotide sequence ID" value="NZ_AP024702.1"/>
</dbReference>